<reference evidence="3" key="1">
    <citation type="journal article" date="2019" name="Int. J. Syst. Evol. Microbiol.">
        <title>The Global Catalogue of Microorganisms (GCM) 10K type strain sequencing project: providing services to taxonomists for standard genome sequencing and annotation.</title>
        <authorList>
            <consortium name="The Broad Institute Genomics Platform"/>
            <consortium name="The Broad Institute Genome Sequencing Center for Infectious Disease"/>
            <person name="Wu L."/>
            <person name="Ma J."/>
        </authorList>
    </citation>
    <scope>NUCLEOTIDE SEQUENCE [LARGE SCALE GENOMIC DNA]</scope>
    <source>
        <strain evidence="3">JCM 17925</strain>
    </source>
</reference>
<dbReference type="Proteomes" id="UP001500936">
    <property type="component" value="Unassembled WGS sequence"/>
</dbReference>
<gene>
    <name evidence="2" type="ORF">GCM10023187_49320</name>
</gene>
<dbReference type="EMBL" id="BAABHB010000015">
    <property type="protein sequence ID" value="GAA4417166.1"/>
    <property type="molecule type" value="Genomic_DNA"/>
</dbReference>
<organism evidence="2 3">
    <name type="scientific">Nibrella viscosa</name>
    <dbReference type="NCBI Taxonomy" id="1084524"/>
    <lineage>
        <taxon>Bacteria</taxon>
        <taxon>Pseudomonadati</taxon>
        <taxon>Bacteroidota</taxon>
        <taxon>Cytophagia</taxon>
        <taxon>Cytophagales</taxon>
        <taxon>Spirosomataceae</taxon>
        <taxon>Nibrella</taxon>
    </lineage>
</organism>
<name>A0ABP8KUS0_9BACT</name>
<comment type="caution">
    <text evidence="2">The sequence shown here is derived from an EMBL/GenBank/DDBJ whole genome shotgun (WGS) entry which is preliminary data.</text>
</comment>
<evidence type="ECO:0000313" key="2">
    <source>
        <dbReference type="EMBL" id="GAA4417166.1"/>
    </source>
</evidence>
<dbReference type="RefSeq" id="WP_345270721.1">
    <property type="nucleotide sequence ID" value="NZ_BAABHB010000015.1"/>
</dbReference>
<evidence type="ECO:0000259" key="1">
    <source>
        <dbReference type="Pfam" id="PF04734"/>
    </source>
</evidence>
<dbReference type="InterPro" id="IPR031329">
    <property type="entry name" value="NEUT/ALK_ceramidase_N"/>
</dbReference>
<accession>A0ABP8KUS0</accession>
<protein>
    <recommendedName>
        <fullName evidence="1">Neutral/alkaline non-lysosomal ceramidase N-terminal domain-containing protein</fullName>
    </recommendedName>
</protein>
<keyword evidence="3" id="KW-1185">Reference proteome</keyword>
<dbReference type="Pfam" id="PF04734">
    <property type="entry name" value="Ceramidase_alk"/>
    <property type="match status" value="1"/>
</dbReference>
<evidence type="ECO:0000313" key="3">
    <source>
        <dbReference type="Proteomes" id="UP001500936"/>
    </source>
</evidence>
<feature type="domain" description="Neutral/alkaline non-lysosomal ceramidase N-terminal" evidence="1">
    <location>
        <begin position="89"/>
        <end position="201"/>
    </location>
</feature>
<proteinExistence type="predicted"/>
<sequence length="449" mass="49260">MKLLRILLKVLAGLLIAIFLFLAVSLAPVDDTPYQQTDYYQQTKQRLTQLNPTVTGKYPIRAGWASANLTPAYTTPTGGYGVRRGKHWETVADSIYVRAIVLDNGTTKAAIVSADLLIIPPTVTEQLKKRLPEVGLHWDKVFMGAIHSHNSIGGWAPGVVGRLFSGEYDEMIVDHITNTILKAIASAQQNIAPVAVGFGQVMAGSLLYNRLNEGNPVDGWFRMLMLQKTTGELALLCTYAGHSTTLDAVQDYKYLSRDYPGVLVDTLAKKTGSFTVFMSGAVGSTGPKAEGETGLDRKQSYALDLASVVLPAIPQITTKPDSTLGIATLPLGLREPNARVLGNWRIRPWLFHDVYGDFPSDLKALRIGNTILVSTPCDFSGELLPEFNAIVKEKQVNLMITSFNGGYVGYITPDAYYNQEAYETQTMNWFGPYNGAYFVEMMKGLIAKM</sequence>